<feature type="repeat" description="ARM" evidence="5">
    <location>
        <begin position="1626"/>
        <end position="1659"/>
    </location>
</feature>
<dbReference type="GO" id="GO:0007051">
    <property type="term" value="P:spindle organization"/>
    <property type="evidence" value="ECO:0007669"/>
    <property type="project" value="TreeGrafter"/>
</dbReference>
<dbReference type="PANTHER" id="PTHR22706">
    <property type="entry name" value="ASSEMBLY FACTOR FOR SPINDLE MICROTUBULES"/>
    <property type="match status" value="1"/>
</dbReference>
<dbReference type="PROSITE" id="PS50096">
    <property type="entry name" value="IQ"/>
    <property type="match status" value="14"/>
</dbReference>
<keyword evidence="4" id="KW-0112">Calmodulin-binding</keyword>
<dbReference type="InterPro" id="IPR000225">
    <property type="entry name" value="Armadillo"/>
</dbReference>
<evidence type="ECO:0000256" key="2">
    <source>
        <dbReference type="ARBA" id="ARBA00022490"/>
    </source>
</evidence>
<evidence type="ECO:0000256" key="6">
    <source>
        <dbReference type="SAM" id="MobiDB-lite"/>
    </source>
</evidence>
<accession>A0A8J5YCB4</accession>
<reference evidence="8 9" key="1">
    <citation type="journal article" date="2021" name="bioRxiv">
        <title>The Gossypium anomalum genome as a resource for cotton improvement and evolutionary analysis of hybrid incompatibility.</title>
        <authorList>
            <person name="Grover C.E."/>
            <person name="Yuan D."/>
            <person name="Arick M.A."/>
            <person name="Miller E.R."/>
            <person name="Hu G."/>
            <person name="Peterson D.G."/>
            <person name="Wendel J.F."/>
            <person name="Udall J.A."/>
        </authorList>
    </citation>
    <scope>NUCLEOTIDE SEQUENCE [LARGE SCALE GENOMIC DNA]</scope>
    <source>
        <strain evidence="8">JFW-Udall</strain>
        <tissue evidence="8">Leaf</tissue>
    </source>
</reference>
<dbReference type="Gene3D" id="1.25.10.10">
    <property type="entry name" value="Leucine-rich Repeat Variant"/>
    <property type="match status" value="1"/>
</dbReference>
<evidence type="ECO:0000256" key="4">
    <source>
        <dbReference type="ARBA" id="ARBA00022860"/>
    </source>
</evidence>
<dbReference type="SMART" id="SM00015">
    <property type="entry name" value="IQ"/>
    <property type="match status" value="23"/>
</dbReference>
<evidence type="ECO:0000256" key="1">
    <source>
        <dbReference type="ARBA" id="ARBA00004496"/>
    </source>
</evidence>
<dbReference type="EMBL" id="JAHUZN010000010">
    <property type="protein sequence ID" value="KAG8482084.1"/>
    <property type="molecule type" value="Genomic_DNA"/>
</dbReference>
<sequence length="1777" mass="204020">MEEEERFPPLSSSFVLKDISNFKTPKRIPKNPQFFTACNETPRSSSSFRYRSRPSLVPSSSRSKVKAKLKAFQLERSQSACKEQLKKDRSLKSLAKSLTAWLNFLFQNPEFCGCDLSINGCNESNVVRVDSAWRSPKRMRELWWRGEESENVVADVSSLKYSSLRSSLKEVCSFDELKQRMQVYLSLVSCKEVFNVMTQVAKNIDGGRLKMKANCPIVTDVGIKEKATKILMSYNPIWLRIGLYIIFGGDSQISPEGDFGSVKDISFLKMIIEKQFFSHTGLAKAYAYNKKVEGLYRPGYYENLGNIILKRTLLVVLILDRAKSQTSLPLNYGIDGVDGGSPLLFTVPSGIKSSRQVLNNFLSSDVMHGEGDLLAHLVTVGYKVSHQQSALVEFDFQVSDLFLDLQDGVRLCRVIQLLRHDSSILMKIVVPSDTHKKNLANCGVALQYLREAGVMLCDEDGLKITRDDVADRDTELTLSLLWNIFVRLQLPLLIDRTTIASEISKIRGFNMDKLNEINSTNLGMLLNWIQAICENYGLKVDSFSSLVNRKAIWCLLDYYFRRELSCSNKVDSHETRDEKSIMSTTDYTDAVHNFVLSQKLTAILGKFPEVLQISDLLEHNVAVSEKSVVVLLTFILSQLIVKKNVDQLNFHKLLGCNCQTLERRRHSLTRRRSASSEAIVLTDRDLDITEDATKKFKIIQAWWRDMTERNYKSVVRPAASTSSCFPAQKTSIDILREKAAIVIQSHFRRFIERHNFLKMTKAIGLIQTVTRAWLTVKKNSELNKFSFAGVPEVSSELGRLVKFIGERHSFVKLRRSVLLIQHVARIWVAQRRDASCPILIKAAIVIQKCFRGWVVRSLHTIENASSKCQKGLSNSEIEAATGIQIAWKNFVSRSLHKHTFAATKIQSHFRGWQLKRSFMKQKQAIITIQSNFRQFKCSSTFQQYKTARIENASFKYEEKSLSIGETEAASRIQIAWKNFVCRYLQKQTYAATKIQSHYRAWHLRRSFIKQKQEIIKIQSNFRRLKCWWAFQIAQKEFVCRSLQNQTFAATKIQSHFRGWQLRRSFVNQKQAIIAIQSKLRQLKCSNVFQQYKMAARSAIIIQSCVRRWIAQRRALRCRYLTVAIQRHCRGWLARKDLLKQRNAVIKIQRAIRCVICQKAFHLQKLAAIEIQRAIRGQISRTKLLGASSFCAASASSYGCNMSKGFFRSFELKLVITSVLKLQRWWRSVLLLKLRTKSAIIIQSHSRGWIAKQKAYIERHCIVLIQRHCRSWLVRKEFSLKRDSVIKIQRAIRCLICQKAFHLQKLAAIDIQRVIRGQLSRSRLLGASSFHAATAGSYNCKMSKGFFQSFELKLVITSVLKLQRWWRGVMLLKLRTKSAIIIQSHARGWIAKRETYRQKHCIVLIQRQSLGWLVRKDVLLRRDAVIKIQRAIRSLICQKAFHLQKLAAIDIQSVIRGQIARSRLLGATSVQAAGSGACNCNMSGGFFRSFELTLVIISVLKLQRWWRGVLLLKSRARSVIIIQTHARGWIARQKAYRKRTCIVVIQSYWKGYVARKESREQLLNLRLRMQKSAMNVDDSRRLINRLLSALSELLSMKSIRGILHNCETLDMATAHSLKCCEELVAAGAITILLKLIRAASRSIPDQQVLKHALSTLRNLARYPHLTQVLIDTPASVETILWELHRNKEEGYFIASQILKKICSNENGVITVHKFPALLKRLYNLVEELTRKAYNEKRNPRAVAVRDNTDRRRLKEAVELLKLITNGYKSSKLPIAFAM</sequence>
<dbReference type="GO" id="GO:0051295">
    <property type="term" value="P:establishment of meiotic spindle localization"/>
    <property type="evidence" value="ECO:0007669"/>
    <property type="project" value="TreeGrafter"/>
</dbReference>
<gene>
    <name evidence="8" type="ORF">CXB51_027074</name>
</gene>
<dbReference type="SUPFAM" id="SSF48371">
    <property type="entry name" value="ARM repeat"/>
    <property type="match status" value="1"/>
</dbReference>
<dbReference type="InterPro" id="IPR001715">
    <property type="entry name" value="CH_dom"/>
</dbReference>
<dbReference type="GO" id="GO:0000278">
    <property type="term" value="P:mitotic cell cycle"/>
    <property type="evidence" value="ECO:0007669"/>
    <property type="project" value="TreeGrafter"/>
</dbReference>
<dbReference type="PROSITE" id="PS50021">
    <property type="entry name" value="CH"/>
    <property type="match status" value="1"/>
</dbReference>
<dbReference type="InterPro" id="IPR036872">
    <property type="entry name" value="CH_dom_sf"/>
</dbReference>
<dbReference type="Gene3D" id="1.10.418.10">
    <property type="entry name" value="Calponin-like domain"/>
    <property type="match status" value="1"/>
</dbReference>
<feature type="domain" description="Calponin-homology (CH)" evidence="7">
    <location>
        <begin position="367"/>
        <end position="489"/>
    </location>
</feature>
<dbReference type="GO" id="GO:0005737">
    <property type="term" value="C:cytoplasm"/>
    <property type="evidence" value="ECO:0007669"/>
    <property type="project" value="UniProtKB-SubCell"/>
</dbReference>
<dbReference type="InterPro" id="IPR011989">
    <property type="entry name" value="ARM-like"/>
</dbReference>
<dbReference type="PANTHER" id="PTHR22706:SF1">
    <property type="entry name" value="ASSEMBLY FACTOR FOR SPINDLE MICROTUBULES"/>
    <property type="match status" value="1"/>
</dbReference>
<dbReference type="Pfam" id="PF00307">
    <property type="entry name" value="CH"/>
    <property type="match status" value="1"/>
</dbReference>
<dbReference type="Gene3D" id="1.20.5.190">
    <property type="match status" value="12"/>
</dbReference>
<evidence type="ECO:0000259" key="7">
    <source>
        <dbReference type="PROSITE" id="PS50021"/>
    </source>
</evidence>
<dbReference type="GO" id="GO:0000922">
    <property type="term" value="C:spindle pole"/>
    <property type="evidence" value="ECO:0007669"/>
    <property type="project" value="TreeGrafter"/>
</dbReference>
<evidence type="ECO:0000313" key="9">
    <source>
        <dbReference type="Proteomes" id="UP000701853"/>
    </source>
</evidence>
<dbReference type="Pfam" id="PF00612">
    <property type="entry name" value="IQ"/>
    <property type="match status" value="14"/>
</dbReference>
<dbReference type="InterPro" id="IPR051185">
    <property type="entry name" value="ASPM"/>
</dbReference>
<proteinExistence type="predicted"/>
<dbReference type="InterPro" id="IPR027417">
    <property type="entry name" value="P-loop_NTPase"/>
</dbReference>
<organism evidence="8 9">
    <name type="scientific">Gossypium anomalum</name>
    <dbReference type="NCBI Taxonomy" id="47600"/>
    <lineage>
        <taxon>Eukaryota</taxon>
        <taxon>Viridiplantae</taxon>
        <taxon>Streptophyta</taxon>
        <taxon>Embryophyta</taxon>
        <taxon>Tracheophyta</taxon>
        <taxon>Spermatophyta</taxon>
        <taxon>Magnoliopsida</taxon>
        <taxon>eudicotyledons</taxon>
        <taxon>Gunneridae</taxon>
        <taxon>Pentapetalae</taxon>
        <taxon>rosids</taxon>
        <taxon>malvids</taxon>
        <taxon>Malvales</taxon>
        <taxon>Malvaceae</taxon>
        <taxon>Malvoideae</taxon>
        <taxon>Gossypium</taxon>
    </lineage>
</organism>
<evidence type="ECO:0000256" key="5">
    <source>
        <dbReference type="PROSITE-ProRule" id="PRU00259"/>
    </source>
</evidence>
<feature type="region of interest" description="Disordered" evidence="6">
    <location>
        <begin position="40"/>
        <end position="59"/>
    </location>
</feature>
<comment type="subcellular location">
    <subcellularLocation>
        <location evidence="1">Cytoplasm</location>
    </subcellularLocation>
</comment>
<dbReference type="CDD" id="cd21223">
    <property type="entry name" value="CH_ASPM_rpt1"/>
    <property type="match status" value="1"/>
</dbReference>
<dbReference type="SUPFAM" id="SSF47576">
    <property type="entry name" value="Calponin-homology domain, CH-domain"/>
    <property type="match status" value="1"/>
</dbReference>
<feature type="compositionally biased region" description="Low complexity" evidence="6">
    <location>
        <begin position="43"/>
        <end position="59"/>
    </location>
</feature>
<comment type="caution">
    <text evidence="8">The sequence shown here is derived from an EMBL/GenBank/DDBJ whole genome shotgun (WGS) entry which is preliminary data.</text>
</comment>
<keyword evidence="2" id="KW-0963">Cytoplasm</keyword>
<protein>
    <recommendedName>
        <fullName evidence="7">Calponin-homology (CH) domain-containing protein</fullName>
    </recommendedName>
</protein>
<evidence type="ECO:0000256" key="3">
    <source>
        <dbReference type="ARBA" id="ARBA00022737"/>
    </source>
</evidence>
<dbReference type="InterPro" id="IPR016024">
    <property type="entry name" value="ARM-type_fold"/>
</dbReference>
<dbReference type="PROSITE" id="PS50176">
    <property type="entry name" value="ARM_REPEAT"/>
    <property type="match status" value="1"/>
</dbReference>
<name>A0A8J5YCB4_9ROSI</name>
<dbReference type="OrthoDB" id="2148418at2759"/>
<dbReference type="SUPFAM" id="SSF52540">
    <property type="entry name" value="P-loop containing nucleoside triphosphate hydrolases"/>
    <property type="match status" value="4"/>
</dbReference>
<evidence type="ECO:0000313" key="8">
    <source>
        <dbReference type="EMBL" id="KAG8482084.1"/>
    </source>
</evidence>
<dbReference type="InterPro" id="IPR000048">
    <property type="entry name" value="IQ_motif_EF-hand-BS"/>
</dbReference>
<dbReference type="SMART" id="SM00185">
    <property type="entry name" value="ARM"/>
    <property type="match status" value="1"/>
</dbReference>
<keyword evidence="9" id="KW-1185">Reference proteome</keyword>
<dbReference type="Proteomes" id="UP000701853">
    <property type="component" value="Chromosome 10"/>
</dbReference>
<keyword evidence="3" id="KW-0677">Repeat</keyword>
<dbReference type="GO" id="GO:0005516">
    <property type="term" value="F:calmodulin binding"/>
    <property type="evidence" value="ECO:0007669"/>
    <property type="project" value="UniProtKB-KW"/>
</dbReference>